<organism evidence="1 2">
    <name type="scientific">Brassica cretica</name>
    <name type="common">Mustard</name>
    <dbReference type="NCBI Taxonomy" id="69181"/>
    <lineage>
        <taxon>Eukaryota</taxon>
        <taxon>Viridiplantae</taxon>
        <taxon>Streptophyta</taxon>
        <taxon>Embryophyta</taxon>
        <taxon>Tracheophyta</taxon>
        <taxon>Spermatophyta</taxon>
        <taxon>Magnoliopsida</taxon>
        <taxon>eudicotyledons</taxon>
        <taxon>Gunneridae</taxon>
        <taxon>Pentapetalae</taxon>
        <taxon>rosids</taxon>
        <taxon>malvids</taxon>
        <taxon>Brassicales</taxon>
        <taxon>Brassicaceae</taxon>
        <taxon>Brassiceae</taxon>
        <taxon>Brassica</taxon>
    </lineage>
</organism>
<dbReference type="EMBL" id="QGKX02001290">
    <property type="protein sequence ID" value="KAF3538272.1"/>
    <property type="molecule type" value="Genomic_DNA"/>
</dbReference>
<sequence length="267" mass="30026">MTVLRISSGFIAAGTKMVVSFRAVNRIVRTDHGTRRRTSQVLIGAGRLAHSAGNSWWSAHLSREECSGPNQCGRVRAVMDRAGGPSVTGETTKGSYGATVMGKTAPFGYLFEDRKLRKTSREKRETNRRLGDLIRGGSWLFTVEFVCEIKRMDTRQKDKEKEIEKEKETALGDRNPKVRGVAENHRKPADEPSVRMVRSDMESLILGIGRIKELMTVHGFGRTDHDRIHMVWVDSMDSDYGNLLVHAWTVVKERDCEDSSRGKMCGE</sequence>
<protein>
    <submittedName>
        <fullName evidence="1">Uncharacterized protein</fullName>
    </submittedName>
</protein>
<dbReference type="Proteomes" id="UP000712600">
    <property type="component" value="Unassembled WGS sequence"/>
</dbReference>
<comment type="caution">
    <text evidence="1">The sequence shown here is derived from an EMBL/GenBank/DDBJ whole genome shotgun (WGS) entry which is preliminary data.</text>
</comment>
<proteinExistence type="predicted"/>
<evidence type="ECO:0000313" key="1">
    <source>
        <dbReference type="EMBL" id="KAF3538272.1"/>
    </source>
</evidence>
<gene>
    <name evidence="1" type="ORF">F2Q69_00023409</name>
</gene>
<reference evidence="1" key="1">
    <citation type="submission" date="2019-12" db="EMBL/GenBank/DDBJ databases">
        <title>Genome sequencing and annotation of Brassica cretica.</title>
        <authorList>
            <person name="Studholme D.J."/>
            <person name="Sarris P."/>
        </authorList>
    </citation>
    <scope>NUCLEOTIDE SEQUENCE</scope>
    <source>
        <strain evidence="1">PFS-109/04</strain>
        <tissue evidence="1">Leaf</tissue>
    </source>
</reference>
<dbReference type="AlphaFoldDB" id="A0A8S9QEY0"/>
<accession>A0A8S9QEY0</accession>
<evidence type="ECO:0000313" key="2">
    <source>
        <dbReference type="Proteomes" id="UP000712600"/>
    </source>
</evidence>
<name>A0A8S9QEY0_BRACR</name>